<evidence type="ECO:0000313" key="2">
    <source>
        <dbReference type="EMBL" id="CDK28373.1"/>
    </source>
</evidence>
<dbReference type="Proteomes" id="UP000019384">
    <property type="component" value="Unassembled WGS sequence"/>
</dbReference>
<feature type="region of interest" description="Disordered" evidence="1">
    <location>
        <begin position="1"/>
        <end position="22"/>
    </location>
</feature>
<keyword evidence="3" id="KW-1185">Reference proteome</keyword>
<dbReference type="HOGENOM" id="CLU_103810_0_0_1"/>
<evidence type="ECO:0000313" key="3">
    <source>
        <dbReference type="Proteomes" id="UP000019384"/>
    </source>
</evidence>
<gene>
    <name evidence="2" type="ORF">KUCA_T00004355001</name>
</gene>
<reference evidence="2" key="2">
    <citation type="submission" date="2014-02" db="EMBL/GenBank/DDBJ databases">
        <title>Complete DNA sequence of /Kuraishia capsulata/ illustrates novel genomic features among budding yeasts (/Saccharomycotina/).</title>
        <authorList>
            <person name="Morales L."/>
            <person name="Noel B."/>
            <person name="Porcel B."/>
            <person name="Marcet-Houben M."/>
            <person name="Hullo M-F."/>
            <person name="Sacerdot C."/>
            <person name="Tekaia F."/>
            <person name="Leh-Louis V."/>
            <person name="Despons L."/>
            <person name="Khanna V."/>
            <person name="Aury J-M."/>
            <person name="Barbe V."/>
            <person name="Couloux A."/>
            <person name="Labadie K."/>
            <person name="Pelletier E."/>
            <person name="Souciet J-L."/>
            <person name="Boekhout T."/>
            <person name="Gabaldon T."/>
            <person name="Wincker P."/>
            <person name="Dujon B."/>
        </authorList>
    </citation>
    <scope>NUCLEOTIDE SEQUENCE</scope>
    <source>
        <strain evidence="2">CBS 1993</strain>
    </source>
</reference>
<dbReference type="InterPro" id="IPR018809">
    <property type="entry name" value="DUF2406"/>
</dbReference>
<name>W6MPW1_9ASCO</name>
<evidence type="ECO:0000256" key="1">
    <source>
        <dbReference type="SAM" id="MobiDB-lite"/>
    </source>
</evidence>
<dbReference type="PANTHER" id="PTHR28186">
    <property type="entry name" value="MEIOTICALLY UP-REGULATED GENE 9 PROTEIN"/>
    <property type="match status" value="1"/>
</dbReference>
<dbReference type="OrthoDB" id="5330253at2759"/>
<proteinExistence type="predicted"/>
<dbReference type="PANTHER" id="PTHR28186:SF1">
    <property type="entry name" value="MEIOTICALLY UP-REGULATED GENE 9 PROTEIN"/>
    <property type="match status" value="1"/>
</dbReference>
<organism evidence="2 3">
    <name type="scientific">Kuraishia capsulata CBS 1993</name>
    <dbReference type="NCBI Taxonomy" id="1382522"/>
    <lineage>
        <taxon>Eukaryota</taxon>
        <taxon>Fungi</taxon>
        <taxon>Dikarya</taxon>
        <taxon>Ascomycota</taxon>
        <taxon>Saccharomycotina</taxon>
        <taxon>Pichiomycetes</taxon>
        <taxon>Pichiales</taxon>
        <taxon>Pichiaceae</taxon>
        <taxon>Kuraishia</taxon>
    </lineage>
</organism>
<dbReference type="EMBL" id="HG793129">
    <property type="protein sequence ID" value="CDK28373.1"/>
    <property type="molecule type" value="Genomic_DNA"/>
</dbReference>
<dbReference type="RefSeq" id="XP_022460363.1">
    <property type="nucleotide sequence ID" value="XM_022601081.1"/>
</dbReference>
<protein>
    <submittedName>
        <fullName evidence="2">Uncharacterized protein</fullName>
    </submittedName>
</protein>
<reference evidence="2" key="1">
    <citation type="submission" date="2013-12" db="EMBL/GenBank/DDBJ databases">
        <authorList>
            <person name="Genoscope - CEA"/>
        </authorList>
    </citation>
    <scope>NUCLEOTIDE SEQUENCE</scope>
    <source>
        <strain evidence="2">CBS 1993</strain>
    </source>
</reference>
<dbReference type="Pfam" id="PF10295">
    <property type="entry name" value="DUF2406"/>
    <property type="match status" value="1"/>
</dbReference>
<sequence>MGLFKRSQPEKTGFHGGVVSNEKITSEDERRYKFKSGNVHDPILSAVNEAQPFEQQANDHHRQVSLSNASGDGYLRDIFGYAIQVPDVSNPARSRDERPMDTIRSFEYAITGDATYRNQLETPQLGFRVRNDFPTFGVNPYASEAPPANAYYAGDSFAQSQPVYQAPLKEAKDAKKKRWFGKKK</sequence>
<accession>W6MPW1</accession>
<dbReference type="AlphaFoldDB" id="W6MPW1"/>
<dbReference type="GeneID" id="34521751"/>